<dbReference type="Proteomes" id="UP000008810">
    <property type="component" value="Chromosome 1"/>
</dbReference>
<proteinExistence type="predicted"/>
<accession>A0A2K2DTB6</accession>
<dbReference type="InParanoid" id="A0A2K2DTB6"/>
<sequence length="135" mass="15023">MRSCARPSSTSSYLVYHHRACYKISSYDTTTSSKLAKSYRTCAAPQLAGEVRRVRGSASSLAPGLSFGAACARVLDLTSFVRRLEDAWGQEAQCSFPRHASARGQRVQQPRVHARTLCRRVQEYVSGSYPLYRAE</sequence>
<dbReference type="AlphaFoldDB" id="A0A2K2DTB6"/>
<evidence type="ECO:0000313" key="1">
    <source>
        <dbReference type="EMBL" id="PNT77523.1"/>
    </source>
</evidence>
<organism evidence="1">
    <name type="scientific">Brachypodium distachyon</name>
    <name type="common">Purple false brome</name>
    <name type="synonym">Trachynia distachya</name>
    <dbReference type="NCBI Taxonomy" id="15368"/>
    <lineage>
        <taxon>Eukaryota</taxon>
        <taxon>Viridiplantae</taxon>
        <taxon>Streptophyta</taxon>
        <taxon>Embryophyta</taxon>
        <taxon>Tracheophyta</taxon>
        <taxon>Spermatophyta</taxon>
        <taxon>Magnoliopsida</taxon>
        <taxon>Liliopsida</taxon>
        <taxon>Poales</taxon>
        <taxon>Poaceae</taxon>
        <taxon>BOP clade</taxon>
        <taxon>Pooideae</taxon>
        <taxon>Stipodae</taxon>
        <taxon>Brachypodieae</taxon>
        <taxon>Brachypodium</taxon>
    </lineage>
</organism>
<reference evidence="2" key="3">
    <citation type="submission" date="2018-08" db="UniProtKB">
        <authorList>
            <consortium name="EnsemblPlants"/>
        </authorList>
    </citation>
    <scope>IDENTIFICATION</scope>
    <source>
        <strain evidence="2">cv. Bd21</strain>
    </source>
</reference>
<dbReference type="EMBL" id="CM000880">
    <property type="protein sequence ID" value="PNT77523.1"/>
    <property type="molecule type" value="Genomic_DNA"/>
</dbReference>
<protein>
    <submittedName>
        <fullName evidence="1 2">Uncharacterized protein</fullName>
    </submittedName>
</protein>
<reference evidence="1 2" key="1">
    <citation type="journal article" date="2010" name="Nature">
        <title>Genome sequencing and analysis of the model grass Brachypodium distachyon.</title>
        <authorList>
            <consortium name="International Brachypodium Initiative"/>
        </authorList>
    </citation>
    <scope>NUCLEOTIDE SEQUENCE [LARGE SCALE GENOMIC DNA]</scope>
    <source>
        <strain evidence="1 2">Bd21</strain>
    </source>
</reference>
<evidence type="ECO:0000313" key="3">
    <source>
        <dbReference type="Proteomes" id="UP000008810"/>
    </source>
</evidence>
<name>A0A2K2DTB6_BRADI</name>
<dbReference type="Gramene" id="PNT77523">
    <property type="protein sequence ID" value="PNT77523"/>
    <property type="gene ID" value="BRADI_1g64115v3"/>
</dbReference>
<keyword evidence="3" id="KW-1185">Reference proteome</keyword>
<dbReference type="EnsemblPlants" id="PNT77523">
    <property type="protein sequence ID" value="PNT77523"/>
    <property type="gene ID" value="BRADI_1g64115v3"/>
</dbReference>
<evidence type="ECO:0000313" key="2">
    <source>
        <dbReference type="EnsemblPlants" id="PNT77523"/>
    </source>
</evidence>
<gene>
    <name evidence="1" type="ORF">BRADI_1g64115v3</name>
</gene>
<reference evidence="1" key="2">
    <citation type="submission" date="2017-06" db="EMBL/GenBank/DDBJ databases">
        <title>WGS assembly of Brachypodium distachyon.</title>
        <authorList>
            <consortium name="The International Brachypodium Initiative"/>
            <person name="Lucas S."/>
            <person name="Harmon-Smith M."/>
            <person name="Lail K."/>
            <person name="Tice H."/>
            <person name="Grimwood J."/>
            <person name="Bruce D."/>
            <person name="Barry K."/>
            <person name="Shu S."/>
            <person name="Lindquist E."/>
            <person name="Wang M."/>
            <person name="Pitluck S."/>
            <person name="Vogel J.P."/>
            <person name="Garvin D.F."/>
            <person name="Mockler T.C."/>
            <person name="Schmutz J."/>
            <person name="Rokhsar D."/>
            <person name="Bevan M.W."/>
        </authorList>
    </citation>
    <scope>NUCLEOTIDE SEQUENCE</scope>
    <source>
        <strain evidence="1">Bd21</strain>
    </source>
</reference>